<dbReference type="AlphaFoldDB" id="A0ABD2P4M6"/>
<feature type="compositionally biased region" description="Acidic residues" evidence="1">
    <location>
        <begin position="23"/>
        <end position="39"/>
    </location>
</feature>
<keyword evidence="3" id="KW-1185">Reference proteome</keyword>
<comment type="caution">
    <text evidence="2">The sequence shown here is derived from an EMBL/GenBank/DDBJ whole genome shotgun (WGS) entry which is preliminary data.</text>
</comment>
<gene>
    <name evidence="2" type="ORF">HHI36_000437</name>
</gene>
<proteinExistence type="predicted"/>
<protein>
    <submittedName>
        <fullName evidence="2">Uncharacterized protein</fullName>
    </submittedName>
</protein>
<dbReference type="EMBL" id="JABFTP020000185">
    <property type="protein sequence ID" value="KAL3285919.1"/>
    <property type="molecule type" value="Genomic_DNA"/>
</dbReference>
<evidence type="ECO:0000313" key="3">
    <source>
        <dbReference type="Proteomes" id="UP001516400"/>
    </source>
</evidence>
<evidence type="ECO:0000256" key="1">
    <source>
        <dbReference type="SAM" id="MobiDB-lite"/>
    </source>
</evidence>
<sequence>MSCSALAEALLRIIICEKRNIEEADEEEDDYSSEEDDELANEKVRKSELPGSLRTVKGQGKNDTEDIDVTSPVEIFELFWDVDMFEYVEDQTDLYAVEKPNE</sequence>
<dbReference type="Proteomes" id="UP001516400">
    <property type="component" value="Unassembled WGS sequence"/>
</dbReference>
<feature type="region of interest" description="Disordered" evidence="1">
    <location>
        <begin position="23"/>
        <end position="66"/>
    </location>
</feature>
<name>A0ABD2P4M6_9CUCU</name>
<organism evidence="2 3">
    <name type="scientific">Cryptolaemus montrouzieri</name>
    <dbReference type="NCBI Taxonomy" id="559131"/>
    <lineage>
        <taxon>Eukaryota</taxon>
        <taxon>Metazoa</taxon>
        <taxon>Ecdysozoa</taxon>
        <taxon>Arthropoda</taxon>
        <taxon>Hexapoda</taxon>
        <taxon>Insecta</taxon>
        <taxon>Pterygota</taxon>
        <taxon>Neoptera</taxon>
        <taxon>Endopterygota</taxon>
        <taxon>Coleoptera</taxon>
        <taxon>Polyphaga</taxon>
        <taxon>Cucujiformia</taxon>
        <taxon>Coccinelloidea</taxon>
        <taxon>Coccinellidae</taxon>
        <taxon>Scymninae</taxon>
        <taxon>Scymnini</taxon>
        <taxon>Cryptolaemus</taxon>
    </lineage>
</organism>
<evidence type="ECO:0000313" key="2">
    <source>
        <dbReference type="EMBL" id="KAL3285919.1"/>
    </source>
</evidence>
<reference evidence="2 3" key="1">
    <citation type="journal article" date="2021" name="BMC Biol.">
        <title>Horizontally acquired antibacterial genes associated with adaptive radiation of ladybird beetles.</title>
        <authorList>
            <person name="Li H.S."/>
            <person name="Tang X.F."/>
            <person name="Huang Y.H."/>
            <person name="Xu Z.Y."/>
            <person name="Chen M.L."/>
            <person name="Du X.Y."/>
            <person name="Qiu B.Y."/>
            <person name="Chen P.T."/>
            <person name="Zhang W."/>
            <person name="Slipinski A."/>
            <person name="Escalona H.E."/>
            <person name="Waterhouse R.M."/>
            <person name="Zwick A."/>
            <person name="Pang H."/>
        </authorList>
    </citation>
    <scope>NUCLEOTIDE SEQUENCE [LARGE SCALE GENOMIC DNA]</scope>
    <source>
        <strain evidence="2">SYSU2018</strain>
    </source>
</reference>
<accession>A0ABD2P4M6</accession>